<accession>D2MMY3</accession>
<dbReference type="Gene3D" id="3.40.1360.10">
    <property type="match status" value="1"/>
</dbReference>
<dbReference type="GO" id="GO:0003677">
    <property type="term" value="F:DNA binding"/>
    <property type="evidence" value="ECO:0007669"/>
    <property type="project" value="UniProtKB-UniRule"/>
</dbReference>
<dbReference type="PANTHER" id="PTHR30446:SF0">
    <property type="entry name" value="RECOMBINATION PROTEIN RECR"/>
    <property type="match status" value="1"/>
</dbReference>
<dbReference type="Pfam" id="PF21176">
    <property type="entry name" value="RecR_HhH"/>
    <property type="match status" value="1"/>
</dbReference>
<protein>
    <recommendedName>
        <fullName evidence="7">Recombination protein RecR</fullName>
    </recommendedName>
</protein>
<evidence type="ECO:0000313" key="9">
    <source>
        <dbReference type="EMBL" id="EFC06409.1"/>
    </source>
</evidence>
<feature type="zinc finger region" description="C4-type" evidence="7">
    <location>
        <begin position="57"/>
        <end position="72"/>
    </location>
</feature>
<comment type="similarity">
    <text evidence="7">Belongs to the RecR family.</text>
</comment>
<keyword evidence="6 7" id="KW-0234">DNA repair</keyword>
<dbReference type="Gene3D" id="1.10.8.420">
    <property type="entry name" value="RecR Domain 1"/>
    <property type="match status" value="1"/>
</dbReference>
<dbReference type="RefSeq" id="WP_006626754.1">
    <property type="nucleotide sequence ID" value="NZ_ADFR01000002.1"/>
</dbReference>
<dbReference type="HAMAP" id="MF_00017">
    <property type="entry name" value="RecR"/>
    <property type="match status" value="1"/>
</dbReference>
<dbReference type="GO" id="GO:0006310">
    <property type="term" value="P:DNA recombination"/>
    <property type="evidence" value="ECO:0007669"/>
    <property type="project" value="UniProtKB-UniRule"/>
</dbReference>
<dbReference type="STRING" id="679192.HMPREF9013_1119"/>
<evidence type="ECO:0000313" key="10">
    <source>
        <dbReference type="Proteomes" id="UP000005017"/>
    </source>
</evidence>
<keyword evidence="4 7" id="KW-0862">Zinc</keyword>
<dbReference type="Pfam" id="PF21175">
    <property type="entry name" value="RecR_C"/>
    <property type="match status" value="1"/>
</dbReference>
<proteinExistence type="inferred from homology"/>
<dbReference type="InterPro" id="IPR034137">
    <property type="entry name" value="TOPRIM_RecR"/>
</dbReference>
<evidence type="ECO:0000256" key="1">
    <source>
        <dbReference type="ARBA" id="ARBA00022723"/>
    </source>
</evidence>
<dbReference type="InterPro" id="IPR006171">
    <property type="entry name" value="TOPRIM_dom"/>
</dbReference>
<dbReference type="CDD" id="cd01025">
    <property type="entry name" value="TOPRIM_recR"/>
    <property type="match status" value="1"/>
</dbReference>
<dbReference type="SMART" id="SM00493">
    <property type="entry name" value="TOPRIM"/>
    <property type="match status" value="1"/>
</dbReference>
<dbReference type="EMBL" id="ADFR01000002">
    <property type="protein sequence ID" value="EFC06409.1"/>
    <property type="molecule type" value="Genomic_DNA"/>
</dbReference>
<evidence type="ECO:0000256" key="6">
    <source>
        <dbReference type="ARBA" id="ARBA00023204"/>
    </source>
</evidence>
<reference evidence="10" key="1">
    <citation type="submission" date="2009-12" db="EMBL/GenBank/DDBJ databases">
        <title>Sequence of Clostridiales genomosp. BVAB3 str. UPII9-5.</title>
        <authorList>
            <person name="Madupu R."/>
            <person name="Durkin A.S."/>
            <person name="Torralba M."/>
            <person name="Methe B."/>
            <person name="Sutton G.G."/>
            <person name="Strausberg R.L."/>
            <person name="Nelson K.E."/>
        </authorList>
    </citation>
    <scope>NUCLEOTIDE SEQUENCE [LARGE SCALE GENOMIC DNA]</scope>
    <source>
        <strain evidence="10">W1219</strain>
    </source>
</reference>
<evidence type="ECO:0000256" key="4">
    <source>
        <dbReference type="ARBA" id="ARBA00022833"/>
    </source>
</evidence>
<dbReference type="PROSITE" id="PS50880">
    <property type="entry name" value="TOPRIM"/>
    <property type="match status" value="1"/>
</dbReference>
<comment type="caution">
    <text evidence="9">The sequence shown here is derived from an EMBL/GenBank/DDBJ whole genome shotgun (WGS) entry which is preliminary data.</text>
</comment>
<comment type="function">
    <text evidence="7">May play a role in DNA repair. It seems to be involved in an RecBC-independent recombinational process of DNA repair. It may act with RecF and RecO.</text>
</comment>
<dbReference type="Proteomes" id="UP000005017">
    <property type="component" value="Unassembled WGS sequence"/>
</dbReference>
<dbReference type="NCBIfam" id="TIGR00615">
    <property type="entry name" value="recR"/>
    <property type="match status" value="1"/>
</dbReference>
<feature type="domain" description="Toprim" evidence="8">
    <location>
        <begin position="80"/>
        <end position="175"/>
    </location>
</feature>
<dbReference type="AlphaFoldDB" id="D2MMY3"/>
<keyword evidence="2 7" id="KW-0227">DNA damage</keyword>
<dbReference type="InterPro" id="IPR023627">
    <property type="entry name" value="Rcmb_RecR"/>
</dbReference>
<evidence type="ECO:0000256" key="2">
    <source>
        <dbReference type="ARBA" id="ARBA00022763"/>
    </source>
</evidence>
<dbReference type="OrthoDB" id="9802672at2"/>
<keyword evidence="1 7" id="KW-0479">Metal-binding</keyword>
<dbReference type="GO" id="GO:0006281">
    <property type="term" value="P:DNA repair"/>
    <property type="evidence" value="ECO:0007669"/>
    <property type="project" value="UniProtKB-UniRule"/>
</dbReference>
<organism evidence="9 10">
    <name type="scientific">Bulleidia extructa W1219</name>
    <dbReference type="NCBI Taxonomy" id="679192"/>
    <lineage>
        <taxon>Bacteria</taxon>
        <taxon>Bacillati</taxon>
        <taxon>Bacillota</taxon>
        <taxon>Erysipelotrichia</taxon>
        <taxon>Erysipelotrichales</taxon>
        <taxon>Erysipelotrichaceae</taxon>
        <taxon>Bulleidia</taxon>
    </lineage>
</organism>
<dbReference type="GO" id="GO:0008270">
    <property type="term" value="F:zinc ion binding"/>
    <property type="evidence" value="ECO:0007669"/>
    <property type="project" value="UniProtKB-KW"/>
</dbReference>
<dbReference type="Pfam" id="PF13662">
    <property type="entry name" value="Toprim_4"/>
    <property type="match status" value="1"/>
</dbReference>
<dbReference type="SUPFAM" id="SSF111304">
    <property type="entry name" value="Recombination protein RecR"/>
    <property type="match status" value="1"/>
</dbReference>
<name>D2MMY3_9FIRM</name>
<keyword evidence="5 7" id="KW-0233">DNA recombination</keyword>
<evidence type="ECO:0000256" key="7">
    <source>
        <dbReference type="HAMAP-Rule" id="MF_00017"/>
    </source>
</evidence>
<dbReference type="Pfam" id="PF02132">
    <property type="entry name" value="RecR_ZnF"/>
    <property type="match status" value="1"/>
</dbReference>
<sequence>MKYPDSLNHLIEMIRQLPGVGEKTAERYAFALYEMEKEEAIEFAHAIVNMKNKVKNCLICGNMSEEEQCAICSSSKRDHTKILVVQSPKDIIAIENMGEYDGVYHVLNGLISATKGILPENLKIKELIQRAKEAREVILATSATLDGETTSLYLTKVLDQEYPNLLVTRIAHGLPSGAMLDYADEMTLSHALSERRKVKE</sequence>
<keyword evidence="3 7" id="KW-0863">Zinc-finger</keyword>
<dbReference type="PANTHER" id="PTHR30446">
    <property type="entry name" value="RECOMBINATION PROTEIN RECR"/>
    <property type="match status" value="1"/>
</dbReference>
<evidence type="ECO:0000256" key="5">
    <source>
        <dbReference type="ARBA" id="ARBA00023172"/>
    </source>
</evidence>
<gene>
    <name evidence="7 9" type="primary">recR</name>
    <name evidence="9" type="ORF">HMPREF9013_1119</name>
</gene>
<evidence type="ECO:0000256" key="3">
    <source>
        <dbReference type="ARBA" id="ARBA00022771"/>
    </source>
</evidence>
<dbReference type="PROSITE" id="PS01300">
    <property type="entry name" value="RECR"/>
    <property type="match status" value="1"/>
</dbReference>
<dbReference type="Gene3D" id="6.10.250.240">
    <property type="match status" value="1"/>
</dbReference>
<keyword evidence="10" id="KW-1185">Reference proteome</keyword>
<dbReference type="InterPro" id="IPR015967">
    <property type="entry name" value="Rcmb_RecR_Znf"/>
</dbReference>
<dbReference type="InterPro" id="IPR000093">
    <property type="entry name" value="DNA_Rcmb_RecR"/>
</dbReference>
<evidence type="ECO:0000259" key="8">
    <source>
        <dbReference type="PROSITE" id="PS50880"/>
    </source>
</evidence>
<dbReference type="eggNOG" id="COG0353">
    <property type="taxonomic scope" value="Bacteria"/>
</dbReference>